<comment type="caution">
    <text evidence="1">The sequence shown here is derived from an EMBL/GenBank/DDBJ whole genome shotgun (WGS) entry which is preliminary data.</text>
</comment>
<dbReference type="GO" id="GO:0072659">
    <property type="term" value="P:protein localization to plasma membrane"/>
    <property type="evidence" value="ECO:0007669"/>
    <property type="project" value="TreeGrafter"/>
</dbReference>
<reference evidence="1" key="1">
    <citation type="thesis" date="2021" institute="BYU ScholarsArchive" country="Provo, UT, USA">
        <title>Applications of and Algorithms for Genome Assembly and Genomic Analyses with an Emphasis on Marine Teleosts.</title>
        <authorList>
            <person name="Pickett B.D."/>
        </authorList>
    </citation>
    <scope>NUCLEOTIDE SEQUENCE</scope>
    <source>
        <strain evidence="1">HI-2016</strain>
    </source>
</reference>
<name>A0A8T2PX83_9TELE</name>
<dbReference type="PANTHER" id="PTHR12444">
    <property type="entry name" value="PROTEIN EFR3 HOMOLOG CMP44E"/>
    <property type="match status" value="1"/>
</dbReference>
<dbReference type="AlphaFoldDB" id="A0A8T2PX83"/>
<organism evidence="1 2">
    <name type="scientific">Albula glossodonta</name>
    <name type="common">roundjaw bonefish</name>
    <dbReference type="NCBI Taxonomy" id="121402"/>
    <lineage>
        <taxon>Eukaryota</taxon>
        <taxon>Metazoa</taxon>
        <taxon>Chordata</taxon>
        <taxon>Craniata</taxon>
        <taxon>Vertebrata</taxon>
        <taxon>Euteleostomi</taxon>
        <taxon>Actinopterygii</taxon>
        <taxon>Neopterygii</taxon>
        <taxon>Teleostei</taxon>
        <taxon>Albuliformes</taxon>
        <taxon>Albulidae</taxon>
        <taxon>Albula</taxon>
    </lineage>
</organism>
<dbReference type="EMBL" id="JAFBMS010000001">
    <property type="protein sequence ID" value="KAG9355878.1"/>
    <property type="molecule type" value="Genomic_DNA"/>
</dbReference>
<dbReference type="OrthoDB" id="19232at2759"/>
<accession>A0A8T2PX83</accession>
<gene>
    <name evidence="1" type="ORF">JZ751_000722</name>
</gene>
<evidence type="ECO:0000313" key="2">
    <source>
        <dbReference type="Proteomes" id="UP000824540"/>
    </source>
</evidence>
<dbReference type="PANTHER" id="PTHR12444:SF1">
    <property type="entry name" value="PROTEIN EFR3 HOMOLOG A"/>
    <property type="match status" value="1"/>
</dbReference>
<dbReference type="InterPro" id="IPR051851">
    <property type="entry name" value="EFR3_Homologs"/>
</dbReference>
<dbReference type="GO" id="GO:0005886">
    <property type="term" value="C:plasma membrane"/>
    <property type="evidence" value="ECO:0007669"/>
    <property type="project" value="TreeGrafter"/>
</dbReference>
<dbReference type="Proteomes" id="UP000824540">
    <property type="component" value="Unassembled WGS sequence"/>
</dbReference>
<protein>
    <submittedName>
        <fullName evidence="1">Uncharacterized protein</fullName>
    </submittedName>
</protein>
<keyword evidence="2" id="KW-1185">Reference proteome</keyword>
<evidence type="ECO:0000313" key="1">
    <source>
        <dbReference type="EMBL" id="KAG9355878.1"/>
    </source>
</evidence>
<sequence>MSTTQGGGVESPSDTVLFCYCMEHTTTEPGVVLKRGRERERELAENKTLVKESRPLKRAHPTAAAIIAAVTFPLDMVLANEENMAMFIRCSIMALVAAYLNFLSQMIANPPFCQHVSKVGAAPLYRRVSKPGVTPYSYYFCEGGAMPVLEMRNLEAPYLLPEHVFREKCPLPTTLEKDNRGWYFQTSEIAESLAGPGYNVDRLSVPYIPQVTGKCLCPPPGPKCSQKQRAHTITHG</sequence>
<proteinExistence type="predicted"/>